<dbReference type="GO" id="GO:0008973">
    <property type="term" value="F:phosphopentomutase activity"/>
    <property type="evidence" value="ECO:0007669"/>
    <property type="project" value="TreeGrafter"/>
</dbReference>
<evidence type="ECO:0000313" key="13">
    <source>
        <dbReference type="Proteomes" id="UP000823772"/>
    </source>
</evidence>
<proteinExistence type="inferred from homology"/>
<dbReference type="Pfam" id="PF02880">
    <property type="entry name" value="PGM_PMM_III"/>
    <property type="match status" value="1"/>
</dbReference>
<comment type="caution">
    <text evidence="12">The sequence shown here is derived from an EMBL/GenBank/DDBJ whole genome shotgun (WGS) entry which is preliminary data.</text>
</comment>
<dbReference type="InterPro" id="IPR005846">
    <property type="entry name" value="A-D-PHexomutase_a/b/a-III"/>
</dbReference>
<dbReference type="Gene3D" id="3.40.120.10">
    <property type="entry name" value="Alpha-D-Glucose-1,6-Bisphosphate, subunit A, domain 3"/>
    <property type="match status" value="3"/>
</dbReference>
<dbReference type="PANTHER" id="PTHR45745:SF1">
    <property type="entry name" value="PHOSPHOGLUCOMUTASE 2B-RELATED"/>
    <property type="match status" value="1"/>
</dbReference>
<comment type="cofactor">
    <cofactor evidence="1">
        <name>Mg(2+)</name>
        <dbReference type="ChEBI" id="CHEBI:18420"/>
    </cofactor>
</comment>
<evidence type="ECO:0000259" key="9">
    <source>
        <dbReference type="Pfam" id="PF02878"/>
    </source>
</evidence>
<keyword evidence="6" id="KW-0413">Isomerase</keyword>
<evidence type="ECO:0000256" key="1">
    <source>
        <dbReference type="ARBA" id="ARBA00001946"/>
    </source>
</evidence>
<evidence type="ECO:0000256" key="6">
    <source>
        <dbReference type="ARBA" id="ARBA00023235"/>
    </source>
</evidence>
<comment type="similarity">
    <text evidence="2 7">Belongs to the phosphohexose mutase family.</text>
</comment>
<organism evidence="12 13">
    <name type="scientific">Candidatus Merdivivens faecigallinarum</name>
    <dbReference type="NCBI Taxonomy" id="2840871"/>
    <lineage>
        <taxon>Bacteria</taxon>
        <taxon>Pseudomonadati</taxon>
        <taxon>Bacteroidota</taxon>
        <taxon>Bacteroidia</taxon>
        <taxon>Bacteroidales</taxon>
        <taxon>Muribaculaceae</taxon>
        <taxon>Muribaculaceae incertae sedis</taxon>
        <taxon>Candidatus Merdivivens</taxon>
    </lineage>
</organism>
<dbReference type="SUPFAM" id="SSF55957">
    <property type="entry name" value="Phosphoglucomutase, C-terminal domain"/>
    <property type="match status" value="1"/>
</dbReference>
<evidence type="ECO:0000256" key="2">
    <source>
        <dbReference type="ARBA" id="ARBA00010231"/>
    </source>
</evidence>
<evidence type="ECO:0000259" key="8">
    <source>
        <dbReference type="Pfam" id="PF00408"/>
    </source>
</evidence>
<keyword evidence="3" id="KW-0597">Phosphoprotein</keyword>
<dbReference type="SUPFAM" id="SSF53738">
    <property type="entry name" value="Phosphoglucomutase, first 3 domains"/>
    <property type="match status" value="3"/>
</dbReference>
<dbReference type="InterPro" id="IPR005845">
    <property type="entry name" value="A-D-PHexomutase_a/b/a-II"/>
</dbReference>
<dbReference type="Proteomes" id="UP000823772">
    <property type="component" value="Unassembled WGS sequence"/>
</dbReference>
<name>A0A9D9J039_9BACT</name>
<dbReference type="Gene3D" id="3.30.310.50">
    <property type="entry name" value="Alpha-D-phosphohexomutase, C-terminal domain"/>
    <property type="match status" value="1"/>
</dbReference>
<gene>
    <name evidence="12" type="ORF">IAC87_04320</name>
</gene>
<dbReference type="InterPro" id="IPR016055">
    <property type="entry name" value="A-D-PHexomutase_a/b/a-I/II/III"/>
</dbReference>
<evidence type="ECO:0000256" key="3">
    <source>
        <dbReference type="ARBA" id="ARBA00022553"/>
    </source>
</evidence>
<evidence type="ECO:0000256" key="5">
    <source>
        <dbReference type="ARBA" id="ARBA00022842"/>
    </source>
</evidence>
<accession>A0A9D9J039</accession>
<dbReference type="Pfam" id="PF00408">
    <property type="entry name" value="PGM_PMM_IV"/>
    <property type="match status" value="1"/>
</dbReference>
<feature type="domain" description="Alpha-D-phosphohexomutase C-terminal" evidence="8">
    <location>
        <begin position="506"/>
        <end position="536"/>
    </location>
</feature>
<evidence type="ECO:0000256" key="7">
    <source>
        <dbReference type="RuleBase" id="RU004326"/>
    </source>
</evidence>
<dbReference type="GO" id="GO:0000287">
    <property type="term" value="F:magnesium ion binding"/>
    <property type="evidence" value="ECO:0007669"/>
    <property type="project" value="InterPro"/>
</dbReference>
<dbReference type="GO" id="GO:0006166">
    <property type="term" value="P:purine ribonucleoside salvage"/>
    <property type="evidence" value="ECO:0007669"/>
    <property type="project" value="TreeGrafter"/>
</dbReference>
<reference evidence="12" key="1">
    <citation type="submission" date="2020-10" db="EMBL/GenBank/DDBJ databases">
        <authorList>
            <person name="Gilroy R."/>
        </authorList>
    </citation>
    <scope>NUCLEOTIDE SEQUENCE</scope>
    <source>
        <strain evidence="12">B3-2255</strain>
    </source>
</reference>
<evidence type="ECO:0000259" key="11">
    <source>
        <dbReference type="Pfam" id="PF02880"/>
    </source>
</evidence>
<evidence type="ECO:0000313" key="12">
    <source>
        <dbReference type="EMBL" id="MBO8481755.1"/>
    </source>
</evidence>
<dbReference type="CDD" id="cd05799">
    <property type="entry name" value="PGM2"/>
    <property type="match status" value="1"/>
</dbReference>
<dbReference type="Pfam" id="PF02879">
    <property type="entry name" value="PGM_PMM_II"/>
    <property type="match status" value="1"/>
</dbReference>
<evidence type="ECO:0000256" key="4">
    <source>
        <dbReference type="ARBA" id="ARBA00022723"/>
    </source>
</evidence>
<feature type="domain" description="Alpha-D-phosphohexomutase alpha/beta/alpha" evidence="11">
    <location>
        <begin position="323"/>
        <end position="449"/>
    </location>
</feature>
<dbReference type="EMBL" id="JADILY010000090">
    <property type="protein sequence ID" value="MBO8481755.1"/>
    <property type="molecule type" value="Genomic_DNA"/>
</dbReference>
<dbReference type="PROSITE" id="PS00710">
    <property type="entry name" value="PGM_PMM"/>
    <property type="match status" value="1"/>
</dbReference>
<dbReference type="InterPro" id="IPR005844">
    <property type="entry name" value="A-D-PHexomutase_a/b/a-I"/>
</dbReference>
<protein>
    <submittedName>
        <fullName evidence="12">Phospho-sugar mutase</fullName>
    </submittedName>
</protein>
<dbReference type="PANTHER" id="PTHR45745">
    <property type="entry name" value="PHOSPHOMANNOMUTASE 45A"/>
    <property type="match status" value="1"/>
</dbReference>
<dbReference type="InterPro" id="IPR005843">
    <property type="entry name" value="A-D-PHexomutase_C"/>
</dbReference>
<feature type="domain" description="Alpha-D-phosphohexomutase alpha/beta/alpha" evidence="9">
    <location>
        <begin position="45"/>
        <end position="181"/>
    </location>
</feature>
<dbReference type="InterPro" id="IPR036900">
    <property type="entry name" value="A-D-PHexomutase_C_sf"/>
</dbReference>
<dbReference type="InterPro" id="IPR005841">
    <property type="entry name" value="Alpha-D-phosphohexomutase_SF"/>
</dbReference>
<dbReference type="AlphaFoldDB" id="A0A9D9J039"/>
<keyword evidence="5 7" id="KW-0460">Magnesium</keyword>
<reference evidence="12" key="2">
    <citation type="journal article" date="2021" name="PeerJ">
        <title>Extensive microbial diversity within the chicken gut microbiome revealed by metagenomics and culture.</title>
        <authorList>
            <person name="Gilroy R."/>
            <person name="Ravi A."/>
            <person name="Getino M."/>
            <person name="Pursley I."/>
            <person name="Horton D.L."/>
            <person name="Alikhan N.F."/>
            <person name="Baker D."/>
            <person name="Gharbi K."/>
            <person name="Hall N."/>
            <person name="Watson M."/>
            <person name="Adriaenssens E.M."/>
            <person name="Foster-Nyarko E."/>
            <person name="Jarju S."/>
            <person name="Secka A."/>
            <person name="Antonio M."/>
            <person name="Oren A."/>
            <person name="Chaudhuri R.R."/>
            <person name="La Ragione R."/>
            <person name="Hildebrand F."/>
            <person name="Pallen M.J."/>
        </authorList>
    </citation>
    <scope>NUCLEOTIDE SEQUENCE</scope>
    <source>
        <strain evidence="12">B3-2255</strain>
    </source>
</reference>
<dbReference type="GO" id="GO:0005975">
    <property type="term" value="P:carbohydrate metabolic process"/>
    <property type="evidence" value="ECO:0007669"/>
    <property type="project" value="InterPro"/>
</dbReference>
<dbReference type="PRINTS" id="PR00509">
    <property type="entry name" value="PGMPMM"/>
</dbReference>
<keyword evidence="4 7" id="KW-0479">Metal-binding</keyword>
<sequence>MEKDYRAVAQSWLDGSYDEATKQEVRALMSGDPAALEDAFYRNLEFGTGGLRGIMGAGTNRMNRYTVGMATQGLANYIRKHHPVAGTCLCISHDNRNHSREFALITADVLSANGFDVYIFDSLRPTPELSYAVRLKKAVAGVMITASHNPKEYNGYKVFWSDGGQVTSPVDKEIVAEVNRIGSPAEVRFVPGEDAGIIRTMGEDVDSAYLKDILSLTLSPESVARHNDIRIVYTPLHGTGVRLVPRALDMLGFKNVFHVPEQDVNDGDFPTVKSPNPEEPSALKMALETAERNSADIVLATDPDADRVGVAVRDGNGKMILLNGNQTASILTYYILTRWKELGKLSCRNPYIVKTIVTTGLLKAIASDFGVRTYDVLTGFKYIAEVVKENEGRAVFVCGGEESYGFNVGEFVRDKDAVISCSMVAEAAAWAADRGKTLYGLLEEIYSKYGYYREKLLSYTMKGKSGLEKIASLMAEFRAAPLKSVGGAPVARVIDYAEPEKTGLPSSNVLQYVAEDGTVLTVRPSGTEPKIKFYIGLSEKADGCSLTDAAVRADERIAAIENEVNAMVS</sequence>
<evidence type="ECO:0000259" key="10">
    <source>
        <dbReference type="Pfam" id="PF02879"/>
    </source>
</evidence>
<dbReference type="InterPro" id="IPR016066">
    <property type="entry name" value="A-D-PHexomutase_CS"/>
</dbReference>
<dbReference type="Pfam" id="PF02878">
    <property type="entry name" value="PGM_PMM_I"/>
    <property type="match status" value="1"/>
</dbReference>
<feature type="domain" description="Alpha-D-phosphohexomutase alpha/beta/alpha" evidence="10">
    <location>
        <begin position="208"/>
        <end position="316"/>
    </location>
</feature>